<feature type="domain" description="Mce/MlaD" evidence="2">
    <location>
        <begin position="44"/>
        <end position="118"/>
    </location>
</feature>
<dbReference type="Proteomes" id="UP000008363">
    <property type="component" value="Unassembled WGS sequence"/>
</dbReference>
<name>K6W7Z5_9ACTN</name>
<protein>
    <submittedName>
        <fullName evidence="4">Mce family protein</fullName>
    </submittedName>
</protein>
<dbReference type="PANTHER" id="PTHR33371:SF19">
    <property type="entry name" value="MCE-FAMILY PROTEIN MCE4A"/>
    <property type="match status" value="1"/>
</dbReference>
<dbReference type="GO" id="GO:0005576">
    <property type="term" value="C:extracellular region"/>
    <property type="evidence" value="ECO:0007669"/>
    <property type="project" value="TreeGrafter"/>
</dbReference>
<proteinExistence type="predicted"/>
<keyword evidence="1" id="KW-0472">Membrane</keyword>
<dbReference type="InterPro" id="IPR052336">
    <property type="entry name" value="MlaD_Phospholipid_Transporter"/>
</dbReference>
<evidence type="ECO:0000259" key="3">
    <source>
        <dbReference type="Pfam" id="PF11887"/>
    </source>
</evidence>
<comment type="caution">
    <text evidence="4">The sequence shown here is derived from an EMBL/GenBank/DDBJ whole genome shotgun (WGS) entry which is preliminary data.</text>
</comment>
<evidence type="ECO:0000259" key="2">
    <source>
        <dbReference type="Pfam" id="PF02470"/>
    </source>
</evidence>
<feature type="transmembrane region" description="Helical" evidence="1">
    <location>
        <begin position="12"/>
        <end position="31"/>
    </location>
</feature>
<sequence>MLPGDPVTKLGYALRAIIALAFILAFALWMVSRSAGSLSSNPVVHAEVSAQVGLVTTGAPVRYHGVKVGETSEIDAGTTSSIVDLSIDESTIDSIPANVMMRVLPRTFFGDIYVQLVPDPNKPAPGQSLSDGDEIRVDDGPDAINLYNIFTKLSDVLAEVQPEKMSVALAAVSRAIGDNGDELGIMIDDWWQASHELETTLDRFMDATPQFRRVMESLKRATPDVVKTMRSVTSISTAIVEHQDDLASFFASASGYLGSVAPFMAAQRQNLITVVDSTGTTLQTIAANPGGISRTLSEADKFGAAGTMLFASGRFDITAVPTFSQPMPYTAADCPTYGSLRGTQCFGTGSGVGTGPVRQPGQPNGTILNPPSDATPAAAPAGYTPPPVIDGATEQPALSGLETIIRGGEPGTGTQHTPNPATVVMLGPMVRGTEVKAS</sequence>
<reference evidence="4 5" key="1">
    <citation type="submission" date="2012-08" db="EMBL/GenBank/DDBJ databases">
        <title>Whole genome shotgun sequence of Gordonia rhizosphera NBRC 16068.</title>
        <authorList>
            <person name="Takarada H."/>
            <person name="Isaki S."/>
            <person name="Hosoyama A."/>
            <person name="Tsuchikane K."/>
            <person name="Katsumata H."/>
            <person name="Baba S."/>
            <person name="Ohji S."/>
            <person name="Yamazaki S."/>
            <person name="Fujita N."/>
        </authorList>
    </citation>
    <scope>NUCLEOTIDE SEQUENCE [LARGE SCALE GENOMIC DNA]</scope>
    <source>
        <strain evidence="4 5">NBRC 16068</strain>
    </source>
</reference>
<dbReference type="STRING" id="1108045.GORHZ_016_00150"/>
<dbReference type="InterPro" id="IPR024516">
    <property type="entry name" value="Mce_C"/>
</dbReference>
<dbReference type="Pfam" id="PF11887">
    <property type="entry name" value="Mce4_CUP1"/>
    <property type="match status" value="1"/>
</dbReference>
<dbReference type="Pfam" id="PF02470">
    <property type="entry name" value="MlaD"/>
    <property type="match status" value="1"/>
</dbReference>
<evidence type="ECO:0000256" key="1">
    <source>
        <dbReference type="SAM" id="Phobius"/>
    </source>
</evidence>
<keyword evidence="5" id="KW-1185">Reference proteome</keyword>
<feature type="domain" description="Mammalian cell entry C-terminal" evidence="3">
    <location>
        <begin position="127"/>
        <end position="307"/>
    </location>
</feature>
<keyword evidence="1" id="KW-0812">Transmembrane</keyword>
<accession>K6W7Z5</accession>
<dbReference type="PANTHER" id="PTHR33371">
    <property type="entry name" value="INTERMEMBRANE PHOSPHOLIPID TRANSPORT SYSTEM BINDING PROTEIN MLAD-RELATED"/>
    <property type="match status" value="1"/>
</dbReference>
<keyword evidence="1" id="KW-1133">Transmembrane helix</keyword>
<dbReference type="EMBL" id="BAHC01000016">
    <property type="protein sequence ID" value="GAB88332.1"/>
    <property type="molecule type" value="Genomic_DNA"/>
</dbReference>
<dbReference type="eggNOG" id="COG1463">
    <property type="taxonomic scope" value="Bacteria"/>
</dbReference>
<dbReference type="AlphaFoldDB" id="K6W7Z5"/>
<organism evidence="4 5">
    <name type="scientific">Gordonia rhizosphera NBRC 16068</name>
    <dbReference type="NCBI Taxonomy" id="1108045"/>
    <lineage>
        <taxon>Bacteria</taxon>
        <taxon>Bacillati</taxon>
        <taxon>Actinomycetota</taxon>
        <taxon>Actinomycetes</taxon>
        <taxon>Mycobacteriales</taxon>
        <taxon>Gordoniaceae</taxon>
        <taxon>Gordonia</taxon>
    </lineage>
</organism>
<dbReference type="GO" id="GO:0051701">
    <property type="term" value="P:biological process involved in interaction with host"/>
    <property type="evidence" value="ECO:0007669"/>
    <property type="project" value="TreeGrafter"/>
</dbReference>
<gene>
    <name evidence="4" type="primary">mceA</name>
    <name evidence="4" type="ORF">GORHZ_016_00150</name>
</gene>
<dbReference type="InterPro" id="IPR003399">
    <property type="entry name" value="Mce/MlaD"/>
</dbReference>
<evidence type="ECO:0000313" key="4">
    <source>
        <dbReference type="EMBL" id="GAB88332.1"/>
    </source>
</evidence>
<evidence type="ECO:0000313" key="5">
    <source>
        <dbReference type="Proteomes" id="UP000008363"/>
    </source>
</evidence>